<dbReference type="RefSeq" id="WP_263248618.1">
    <property type="nucleotide sequence ID" value="NZ_BAABLT010000029.1"/>
</dbReference>
<keyword evidence="1" id="KW-0808">Transferase</keyword>
<dbReference type="InterPro" id="IPR016181">
    <property type="entry name" value="Acyl_CoA_acyltransferase"/>
</dbReference>
<gene>
    <name evidence="4" type="ORF">ACFQ16_17245</name>
</gene>
<keyword evidence="5" id="KW-1185">Reference proteome</keyword>
<dbReference type="PROSITE" id="PS51186">
    <property type="entry name" value="GNAT"/>
    <property type="match status" value="1"/>
</dbReference>
<dbReference type="Gene3D" id="3.40.630.30">
    <property type="match status" value="1"/>
</dbReference>
<keyword evidence="2" id="KW-0012">Acyltransferase</keyword>
<reference evidence="5" key="1">
    <citation type="journal article" date="2019" name="Int. J. Syst. Evol. Microbiol.">
        <title>The Global Catalogue of Microorganisms (GCM) 10K type strain sequencing project: providing services to taxonomists for standard genome sequencing and annotation.</title>
        <authorList>
            <consortium name="The Broad Institute Genomics Platform"/>
            <consortium name="The Broad Institute Genome Sequencing Center for Infectious Disease"/>
            <person name="Wu L."/>
            <person name="Ma J."/>
        </authorList>
    </citation>
    <scope>NUCLEOTIDE SEQUENCE [LARGE SCALE GENOMIC DNA]</scope>
    <source>
        <strain evidence="5">CCUG 56401</strain>
    </source>
</reference>
<evidence type="ECO:0000256" key="2">
    <source>
        <dbReference type="ARBA" id="ARBA00023315"/>
    </source>
</evidence>
<protein>
    <submittedName>
        <fullName evidence="4">GNAT family N-acetyltransferase</fullName>
    </submittedName>
</protein>
<proteinExistence type="predicted"/>
<dbReference type="InterPro" id="IPR000182">
    <property type="entry name" value="GNAT_dom"/>
</dbReference>
<accession>A0ABW3FY47</accession>
<dbReference type="PANTHER" id="PTHR43420:SF44">
    <property type="entry name" value="ACETYLTRANSFERASE YPEA"/>
    <property type="match status" value="1"/>
</dbReference>
<comment type="caution">
    <text evidence="4">The sequence shown here is derived from an EMBL/GenBank/DDBJ whole genome shotgun (WGS) entry which is preliminary data.</text>
</comment>
<feature type="domain" description="N-acetyltransferase" evidence="3">
    <location>
        <begin position="108"/>
        <end position="256"/>
    </location>
</feature>
<sequence>MTARRCAVPGETGPVREIERAAAATWPATAVEHVDGWLLRHCDLLHRRRSNSALPPAVVDHPQRAVERVEEFYAARGARTIIQVSPLEWHGELDRFLGARGYRAVAPTALMRAEVADVPPPAGRFEVRLDERPDERWLAACAAVGGRPEPSLDRIPQPVRFATATSGGAPVGVGVFAVTGRWCAVYGMATHPDWRRRGVARAVLGHGVRWASRCDGAVRVDAALLQVEAGNAGARRLYERAGFVESHRYHYRVLDR</sequence>
<dbReference type="Pfam" id="PF24553">
    <property type="entry name" value="Rv0428c_C"/>
    <property type="match status" value="1"/>
</dbReference>
<dbReference type="CDD" id="cd04301">
    <property type="entry name" value="NAT_SF"/>
    <property type="match status" value="1"/>
</dbReference>
<dbReference type="SUPFAM" id="SSF55729">
    <property type="entry name" value="Acyl-CoA N-acyltransferases (Nat)"/>
    <property type="match status" value="1"/>
</dbReference>
<evidence type="ECO:0000256" key="1">
    <source>
        <dbReference type="ARBA" id="ARBA00022679"/>
    </source>
</evidence>
<evidence type="ECO:0000313" key="4">
    <source>
        <dbReference type="EMBL" id="MFD0921491.1"/>
    </source>
</evidence>
<evidence type="ECO:0000313" key="5">
    <source>
        <dbReference type="Proteomes" id="UP001597018"/>
    </source>
</evidence>
<evidence type="ECO:0000259" key="3">
    <source>
        <dbReference type="PROSITE" id="PS51186"/>
    </source>
</evidence>
<dbReference type="PANTHER" id="PTHR43420">
    <property type="entry name" value="ACETYLTRANSFERASE"/>
    <property type="match status" value="1"/>
</dbReference>
<dbReference type="InterPro" id="IPR050680">
    <property type="entry name" value="YpeA/RimI_acetyltransf"/>
</dbReference>
<dbReference type="Proteomes" id="UP001597018">
    <property type="component" value="Unassembled WGS sequence"/>
</dbReference>
<organism evidence="4 5">
    <name type="scientific">Saccharopolyspora rosea</name>
    <dbReference type="NCBI Taxonomy" id="524884"/>
    <lineage>
        <taxon>Bacteria</taxon>
        <taxon>Bacillati</taxon>
        <taxon>Actinomycetota</taxon>
        <taxon>Actinomycetes</taxon>
        <taxon>Pseudonocardiales</taxon>
        <taxon>Pseudonocardiaceae</taxon>
        <taxon>Saccharopolyspora</taxon>
    </lineage>
</organism>
<dbReference type="InterPro" id="IPR056935">
    <property type="entry name" value="Rv0428c-like_C"/>
</dbReference>
<dbReference type="EMBL" id="JBHTIW010000013">
    <property type="protein sequence ID" value="MFD0921491.1"/>
    <property type="molecule type" value="Genomic_DNA"/>
</dbReference>
<name>A0ABW3FY47_9PSEU</name>